<evidence type="ECO:0000313" key="1">
    <source>
        <dbReference type="EMBL" id="KHT63978.1"/>
    </source>
</evidence>
<dbReference type="RefSeq" id="WP_039460780.1">
    <property type="nucleotide sequence ID" value="NZ_JWLZ01000137.1"/>
</dbReference>
<gene>
    <name evidence="1" type="ORF">RJ45_09050</name>
</gene>
<proteinExistence type="predicted"/>
<organism evidence="1 2">
    <name type="scientific">Photobacterium gaetbulicola</name>
    <dbReference type="NCBI Taxonomy" id="1295392"/>
    <lineage>
        <taxon>Bacteria</taxon>
        <taxon>Pseudomonadati</taxon>
        <taxon>Pseudomonadota</taxon>
        <taxon>Gammaproteobacteria</taxon>
        <taxon>Vibrionales</taxon>
        <taxon>Vibrionaceae</taxon>
        <taxon>Photobacterium</taxon>
    </lineage>
</organism>
<sequence length="66" mass="7533">GFEEWSVKRDSARLGFQTPPLWSAISQELEMRDQTKLFKTAAETKKASNYASRTFAAGFEEWSVKS</sequence>
<name>A0A0B9G5G4_9GAMM</name>
<dbReference type="EMBL" id="JWLZ01000137">
    <property type="protein sequence ID" value="KHT63978.1"/>
    <property type="molecule type" value="Genomic_DNA"/>
</dbReference>
<feature type="non-terminal residue" evidence="1">
    <location>
        <position position="1"/>
    </location>
</feature>
<reference evidence="1 2" key="1">
    <citation type="submission" date="2014-12" db="EMBL/GenBank/DDBJ databases">
        <title>Genome sequencing of Photobacterium gaetbulicola AD005a.</title>
        <authorList>
            <person name="Adrian T.G.S."/>
            <person name="Chan K.G."/>
        </authorList>
    </citation>
    <scope>NUCLEOTIDE SEQUENCE [LARGE SCALE GENOMIC DNA]</scope>
    <source>
        <strain evidence="1 2">AD005a</strain>
    </source>
</reference>
<protein>
    <submittedName>
        <fullName evidence="1">Uncharacterized protein</fullName>
    </submittedName>
</protein>
<evidence type="ECO:0000313" key="2">
    <source>
        <dbReference type="Proteomes" id="UP000031278"/>
    </source>
</evidence>
<dbReference type="Proteomes" id="UP000031278">
    <property type="component" value="Unassembled WGS sequence"/>
</dbReference>
<dbReference type="AlphaFoldDB" id="A0A0B9G5G4"/>
<comment type="caution">
    <text evidence="1">The sequence shown here is derived from an EMBL/GenBank/DDBJ whole genome shotgun (WGS) entry which is preliminary data.</text>
</comment>
<accession>A0A0B9G5G4</accession>